<evidence type="ECO:0000313" key="2">
    <source>
        <dbReference type="EMBL" id="MFD1539903.1"/>
    </source>
</evidence>
<reference evidence="3" key="1">
    <citation type="journal article" date="2019" name="Int. J. Syst. Evol. Microbiol.">
        <title>The Global Catalogue of Microorganisms (GCM) 10K type strain sequencing project: providing services to taxonomists for standard genome sequencing and annotation.</title>
        <authorList>
            <consortium name="The Broad Institute Genomics Platform"/>
            <consortium name="The Broad Institute Genome Sequencing Center for Infectious Disease"/>
            <person name="Wu L."/>
            <person name="Ma J."/>
        </authorList>
    </citation>
    <scope>NUCLEOTIDE SEQUENCE [LARGE SCALE GENOMIC DNA]</scope>
    <source>
        <strain evidence="3">CGMCC 1.15399</strain>
    </source>
</reference>
<protein>
    <submittedName>
        <fullName evidence="2">Ricin-type beta-trefoil lectin domain protein</fullName>
    </submittedName>
</protein>
<sequence length="134" mass="14268">MRRWRRWSTATLLVDMYSALTTADLADGVHPNAGGYSKMATVWYNALRSVPGSLDPATPTPSFRLRNEGAGRCVDSPNSAGANGTQLQIYDCHTNGTVTNGANNLCLSVTGTANTSGVTIATCNGRATQRWTRS</sequence>
<keyword evidence="3" id="KW-1185">Reference proteome</keyword>
<feature type="domain" description="Ricin B lectin" evidence="1">
    <location>
        <begin position="62"/>
        <end position="132"/>
    </location>
</feature>
<name>A0ABW4GAT9_9ACTN</name>
<organism evidence="2 3">
    <name type="scientific">Nonomuraea guangzhouensis</name>
    <dbReference type="NCBI Taxonomy" id="1291555"/>
    <lineage>
        <taxon>Bacteria</taxon>
        <taxon>Bacillati</taxon>
        <taxon>Actinomycetota</taxon>
        <taxon>Actinomycetes</taxon>
        <taxon>Streptosporangiales</taxon>
        <taxon>Streptosporangiaceae</taxon>
        <taxon>Nonomuraea</taxon>
    </lineage>
</organism>
<evidence type="ECO:0000259" key="1">
    <source>
        <dbReference type="Pfam" id="PF00652"/>
    </source>
</evidence>
<proteinExistence type="predicted"/>
<dbReference type="PROSITE" id="PS50231">
    <property type="entry name" value="RICIN_B_LECTIN"/>
    <property type="match status" value="1"/>
</dbReference>
<dbReference type="Proteomes" id="UP001597097">
    <property type="component" value="Unassembled WGS sequence"/>
</dbReference>
<gene>
    <name evidence="2" type="ORF">ACFSJ0_22815</name>
</gene>
<dbReference type="InterPro" id="IPR000772">
    <property type="entry name" value="Ricin_B_lectin"/>
</dbReference>
<comment type="caution">
    <text evidence="2">The sequence shown here is derived from an EMBL/GenBank/DDBJ whole genome shotgun (WGS) entry which is preliminary data.</text>
</comment>
<evidence type="ECO:0000313" key="3">
    <source>
        <dbReference type="Proteomes" id="UP001597097"/>
    </source>
</evidence>
<dbReference type="CDD" id="cd00161">
    <property type="entry name" value="beta-trefoil_Ricin-like"/>
    <property type="match status" value="1"/>
</dbReference>
<dbReference type="RefSeq" id="WP_219533547.1">
    <property type="nucleotide sequence ID" value="NZ_JAHKRM010000018.1"/>
</dbReference>
<dbReference type="Pfam" id="PF00652">
    <property type="entry name" value="Ricin_B_lectin"/>
    <property type="match status" value="1"/>
</dbReference>
<dbReference type="EMBL" id="JBHUCM010000018">
    <property type="protein sequence ID" value="MFD1539903.1"/>
    <property type="molecule type" value="Genomic_DNA"/>
</dbReference>
<accession>A0ABW4GAT9</accession>